<dbReference type="CDD" id="cd09859">
    <property type="entry name" value="PIN_53EXO"/>
    <property type="match status" value="1"/>
</dbReference>
<dbReference type="Pfam" id="PF02739">
    <property type="entry name" value="5_3_exonuc_N"/>
    <property type="match status" value="1"/>
</dbReference>
<dbReference type="SUPFAM" id="SSF47807">
    <property type="entry name" value="5' to 3' exonuclease, C-terminal subdomain"/>
    <property type="match status" value="1"/>
</dbReference>
<evidence type="ECO:0000313" key="6">
    <source>
        <dbReference type="EMBL" id="KAI3425154.1"/>
    </source>
</evidence>
<dbReference type="InterPro" id="IPR008918">
    <property type="entry name" value="HhH2"/>
</dbReference>
<dbReference type="InterPro" id="IPR029060">
    <property type="entry name" value="PIN-like_dom_sf"/>
</dbReference>
<dbReference type="SMART" id="SM00279">
    <property type="entry name" value="HhH2"/>
    <property type="match status" value="1"/>
</dbReference>
<dbReference type="Gene3D" id="1.10.150.20">
    <property type="entry name" value="5' to 3' exonuclease, C-terminal subdomain"/>
    <property type="match status" value="1"/>
</dbReference>
<dbReference type="Pfam" id="PF01367">
    <property type="entry name" value="5_3_exonuc"/>
    <property type="match status" value="1"/>
</dbReference>
<dbReference type="Gene3D" id="3.40.50.1010">
    <property type="entry name" value="5'-nuclease"/>
    <property type="match status" value="1"/>
</dbReference>
<dbReference type="InterPro" id="IPR002421">
    <property type="entry name" value="5-3_exonuclease"/>
</dbReference>
<feature type="region of interest" description="Disordered" evidence="4">
    <location>
        <begin position="55"/>
        <end position="77"/>
    </location>
</feature>
<keyword evidence="2" id="KW-0378">Hydrolase</keyword>
<accession>A0A9D4YTI0</accession>
<dbReference type="GO" id="GO:0008409">
    <property type="term" value="F:5'-3' exonuclease activity"/>
    <property type="evidence" value="ECO:0007669"/>
    <property type="project" value="InterPro"/>
</dbReference>
<comment type="caution">
    <text evidence="6">The sequence shown here is derived from an EMBL/GenBank/DDBJ whole genome shotgun (WGS) entry which is preliminary data.</text>
</comment>
<keyword evidence="7" id="KW-1185">Reference proteome</keyword>
<sequence length="393" mass="42466">MRNRLISQAAAQQPSSACWHLRPSTRQRHHAAAASSSSGVRCASQRQLHTSIRAAASAAGGGTQQPSPSSPSTAAPPAAKRMILTDAMALLYRSHYAFSDAHRLRNAAGEDTTVLFGFLNTLLNLLELSPPPTHFAVVLDAPGKTFRHEMYEGYKGQRQACPEAVKEAVPRLLQLLKAMAIPVIQVPGVEADDVIGTMALRAVQEGIAVAVASPDKDFFQLLRPGIILLRSPKKPAPGERINKYALVPYSQADFEEEFGLQPEQFVDVLALAGDASDNVPGVSGIGPKTAITLLKQFGTLENLLEHAAEAKPKKAAAQLTSAEGCAAARLSQQLVRIETALDMPPVREPLDQLWLQLPADRGQALLRQFEELGFVKHSSRVRDLWASQLYSGR</sequence>
<gene>
    <name evidence="6" type="ORF">D9Q98_008925</name>
</gene>
<proteinExistence type="predicted"/>
<dbReference type="CDD" id="cd09898">
    <property type="entry name" value="H3TH_53EXO"/>
    <property type="match status" value="1"/>
</dbReference>
<evidence type="ECO:0000256" key="4">
    <source>
        <dbReference type="SAM" id="MobiDB-lite"/>
    </source>
</evidence>
<dbReference type="SMART" id="SM00475">
    <property type="entry name" value="53EXOc"/>
    <property type="match status" value="1"/>
</dbReference>
<dbReference type="Proteomes" id="UP001055712">
    <property type="component" value="Unassembled WGS sequence"/>
</dbReference>
<name>A0A9D4YTI0_CHLVU</name>
<evidence type="ECO:0000256" key="2">
    <source>
        <dbReference type="ARBA" id="ARBA00022801"/>
    </source>
</evidence>
<dbReference type="AlphaFoldDB" id="A0A9D4YTI0"/>
<dbReference type="SUPFAM" id="SSF88723">
    <property type="entry name" value="PIN domain-like"/>
    <property type="match status" value="1"/>
</dbReference>
<dbReference type="FunFam" id="1.10.150.20:FF:000003">
    <property type="entry name" value="DNA polymerase I"/>
    <property type="match status" value="1"/>
</dbReference>
<dbReference type="GO" id="GO:0033567">
    <property type="term" value="P:DNA replication, Okazaki fragment processing"/>
    <property type="evidence" value="ECO:0007669"/>
    <property type="project" value="InterPro"/>
</dbReference>
<dbReference type="EMBL" id="SIDB01000012">
    <property type="protein sequence ID" value="KAI3425154.1"/>
    <property type="molecule type" value="Genomic_DNA"/>
</dbReference>
<dbReference type="OrthoDB" id="275278at2759"/>
<evidence type="ECO:0000256" key="3">
    <source>
        <dbReference type="ARBA" id="ARBA00023125"/>
    </source>
</evidence>
<reference evidence="6" key="2">
    <citation type="submission" date="2020-11" db="EMBL/GenBank/DDBJ databases">
        <authorList>
            <person name="Cecchin M."/>
            <person name="Marcolungo L."/>
            <person name="Rossato M."/>
            <person name="Girolomoni L."/>
            <person name="Cosentino E."/>
            <person name="Cuine S."/>
            <person name="Li-Beisson Y."/>
            <person name="Delledonne M."/>
            <person name="Ballottari M."/>
        </authorList>
    </citation>
    <scope>NUCLEOTIDE SEQUENCE</scope>
    <source>
        <strain evidence="6">211/11P</strain>
        <tissue evidence="6">Whole cell</tissue>
    </source>
</reference>
<dbReference type="InterPro" id="IPR020045">
    <property type="entry name" value="DNA_polI_H3TH"/>
</dbReference>
<feature type="domain" description="5'-3' exonuclease" evidence="5">
    <location>
        <begin position="80"/>
        <end position="356"/>
    </location>
</feature>
<dbReference type="InterPro" id="IPR036279">
    <property type="entry name" value="5-3_exonuclease_C_sf"/>
</dbReference>
<dbReference type="PANTHER" id="PTHR42646">
    <property type="entry name" value="FLAP ENDONUCLEASE XNI"/>
    <property type="match status" value="1"/>
</dbReference>
<dbReference type="InterPro" id="IPR038969">
    <property type="entry name" value="FEN"/>
</dbReference>
<organism evidence="6 7">
    <name type="scientific">Chlorella vulgaris</name>
    <name type="common">Green alga</name>
    <dbReference type="NCBI Taxonomy" id="3077"/>
    <lineage>
        <taxon>Eukaryota</taxon>
        <taxon>Viridiplantae</taxon>
        <taxon>Chlorophyta</taxon>
        <taxon>core chlorophytes</taxon>
        <taxon>Trebouxiophyceae</taxon>
        <taxon>Chlorellales</taxon>
        <taxon>Chlorellaceae</taxon>
        <taxon>Chlorella clade</taxon>
        <taxon>Chlorella</taxon>
    </lineage>
</organism>
<evidence type="ECO:0000313" key="7">
    <source>
        <dbReference type="Proteomes" id="UP001055712"/>
    </source>
</evidence>
<keyword evidence="1" id="KW-0540">Nuclease</keyword>
<dbReference type="GO" id="GO:0003677">
    <property type="term" value="F:DNA binding"/>
    <property type="evidence" value="ECO:0007669"/>
    <property type="project" value="UniProtKB-KW"/>
</dbReference>
<dbReference type="GO" id="GO:0017108">
    <property type="term" value="F:5'-flap endonuclease activity"/>
    <property type="evidence" value="ECO:0007669"/>
    <property type="project" value="InterPro"/>
</dbReference>
<evidence type="ECO:0000259" key="5">
    <source>
        <dbReference type="SMART" id="SM00475"/>
    </source>
</evidence>
<keyword evidence="3" id="KW-0238">DNA-binding</keyword>
<dbReference type="InterPro" id="IPR020046">
    <property type="entry name" value="5-3_exonucl_a-hlix_arch_N"/>
</dbReference>
<evidence type="ECO:0000256" key="1">
    <source>
        <dbReference type="ARBA" id="ARBA00022722"/>
    </source>
</evidence>
<reference evidence="6" key="1">
    <citation type="journal article" date="2019" name="Plant J.">
        <title>Chlorella vulgaris genome assembly and annotation reveals the molecular basis for metabolic acclimation to high light conditions.</title>
        <authorList>
            <person name="Cecchin M."/>
            <person name="Marcolungo L."/>
            <person name="Rossato M."/>
            <person name="Girolomoni L."/>
            <person name="Cosentino E."/>
            <person name="Cuine S."/>
            <person name="Li-Beisson Y."/>
            <person name="Delledonne M."/>
            <person name="Ballottari M."/>
        </authorList>
    </citation>
    <scope>NUCLEOTIDE SEQUENCE</scope>
    <source>
        <strain evidence="6">211/11P</strain>
    </source>
</reference>
<dbReference type="PANTHER" id="PTHR42646:SF2">
    <property type="entry name" value="5'-3' EXONUCLEASE FAMILY PROTEIN"/>
    <property type="match status" value="1"/>
</dbReference>
<protein>
    <recommendedName>
        <fullName evidence="5">5'-3' exonuclease domain-containing protein</fullName>
    </recommendedName>
</protein>